<evidence type="ECO:0000256" key="12">
    <source>
        <dbReference type="RuleBase" id="RU361174"/>
    </source>
</evidence>
<evidence type="ECO:0000256" key="9">
    <source>
        <dbReference type="ARBA" id="ARBA00023295"/>
    </source>
</evidence>
<dbReference type="GO" id="GO:0031176">
    <property type="term" value="F:endo-1,4-beta-xylanase activity"/>
    <property type="evidence" value="ECO:0007669"/>
    <property type="project" value="UniProtKB-EC"/>
</dbReference>
<dbReference type="PROSITE" id="PS51760">
    <property type="entry name" value="GH10_2"/>
    <property type="match status" value="1"/>
</dbReference>
<dbReference type="PROSITE" id="PS00591">
    <property type="entry name" value="GH10_1"/>
    <property type="match status" value="1"/>
</dbReference>
<feature type="active site" description="Nucleophile" evidence="11">
    <location>
        <position position="281"/>
    </location>
</feature>
<keyword evidence="9 12" id="KW-0326">Glycosidase</keyword>
<evidence type="ECO:0000256" key="11">
    <source>
        <dbReference type="PROSITE-ProRule" id="PRU10061"/>
    </source>
</evidence>
<dbReference type="EC" id="3.2.1.8" evidence="12"/>
<dbReference type="Proteomes" id="UP000660729">
    <property type="component" value="Unassembled WGS sequence"/>
</dbReference>
<organism evidence="15 16">
    <name type="scientific">Pseudocercospora fuligena</name>
    <dbReference type="NCBI Taxonomy" id="685502"/>
    <lineage>
        <taxon>Eukaryota</taxon>
        <taxon>Fungi</taxon>
        <taxon>Dikarya</taxon>
        <taxon>Ascomycota</taxon>
        <taxon>Pezizomycotina</taxon>
        <taxon>Dothideomycetes</taxon>
        <taxon>Dothideomycetidae</taxon>
        <taxon>Mycosphaerellales</taxon>
        <taxon>Mycosphaerellaceae</taxon>
        <taxon>Pseudocercospora</taxon>
    </lineage>
</organism>
<sequence>MYLQSTLLLGTLATSTLASPKPKTTDSGLNLAAKASGKLWFGTAADKPGEEQQDQYYMKELLNYKDFGEVTPANAMKYEFTEPEKGVFNYSEANTFLKAVNPHGPKRKIRCHNLIWHQEIPTWVTNPPTPWTNATLSAVLINHVQTLVEHFGNTCYSWDVVNEAFSDSSSDPAYPYRSIDNPWYQYIGPEYIPMAFKAAADTIKKCNLDVKLYYNDYGIESAGTKATAALNLVKELQSRKIQIDGMGLESHFTAGGTPSQSAQEENMNSFTALGIDVAVTELDVRIELPTNATNLKQQAQDYYSSVAACTNVKRCIGITVWDFDDTYSWVPSTFKGQGSADIWYQKNGTMDTPLIRKDGIYYAVMQALTKRPFSYGS</sequence>
<comment type="subcellular location">
    <subcellularLocation>
        <location evidence="2">Secreted</location>
    </subcellularLocation>
</comment>
<dbReference type="AlphaFoldDB" id="A0A8H6RN87"/>
<dbReference type="OrthoDB" id="3055998at2759"/>
<comment type="caution">
    <text evidence="15">The sequence shown here is derived from an EMBL/GenBank/DDBJ whole genome shotgun (WGS) entry which is preliminary data.</text>
</comment>
<feature type="signal peptide" evidence="13">
    <location>
        <begin position="1"/>
        <end position="18"/>
    </location>
</feature>
<dbReference type="InterPro" id="IPR031158">
    <property type="entry name" value="GH10_AS"/>
</dbReference>
<dbReference type="Gene3D" id="3.20.20.80">
    <property type="entry name" value="Glycosidases"/>
    <property type="match status" value="1"/>
</dbReference>
<evidence type="ECO:0000256" key="10">
    <source>
        <dbReference type="ARBA" id="ARBA00023326"/>
    </source>
</evidence>
<keyword evidence="10 12" id="KW-0624">Polysaccharide degradation</keyword>
<evidence type="ECO:0000256" key="1">
    <source>
        <dbReference type="ARBA" id="ARBA00000681"/>
    </source>
</evidence>
<keyword evidence="16" id="KW-1185">Reference proteome</keyword>
<evidence type="ECO:0000256" key="4">
    <source>
        <dbReference type="ARBA" id="ARBA00007495"/>
    </source>
</evidence>
<keyword evidence="6 15" id="KW-0858">Xylan degradation</keyword>
<evidence type="ECO:0000256" key="3">
    <source>
        <dbReference type="ARBA" id="ARBA00004851"/>
    </source>
</evidence>
<dbReference type="PANTHER" id="PTHR31490">
    <property type="entry name" value="GLYCOSYL HYDROLASE"/>
    <property type="match status" value="1"/>
</dbReference>
<keyword evidence="8 12" id="KW-0119">Carbohydrate metabolism</keyword>
<keyword evidence="7 12" id="KW-0378">Hydrolase</keyword>
<dbReference type="PRINTS" id="PR00134">
    <property type="entry name" value="GLHYDRLASE10"/>
</dbReference>
<dbReference type="GO" id="GO:0005576">
    <property type="term" value="C:extracellular region"/>
    <property type="evidence" value="ECO:0007669"/>
    <property type="project" value="UniProtKB-SubCell"/>
</dbReference>
<accession>A0A8H6RN87</accession>
<dbReference type="PANTHER" id="PTHR31490:SF35">
    <property type="entry name" value="ENDO-1,4-BETA-XYLANASE"/>
    <property type="match status" value="1"/>
</dbReference>
<proteinExistence type="inferred from homology"/>
<comment type="similarity">
    <text evidence="4 12">Belongs to the glycosyl hydrolase 10 (cellulase F) family.</text>
</comment>
<evidence type="ECO:0000256" key="13">
    <source>
        <dbReference type="SAM" id="SignalP"/>
    </source>
</evidence>
<evidence type="ECO:0000259" key="14">
    <source>
        <dbReference type="PROSITE" id="PS51760"/>
    </source>
</evidence>
<dbReference type="GO" id="GO:0045493">
    <property type="term" value="P:xylan catabolic process"/>
    <property type="evidence" value="ECO:0007669"/>
    <property type="project" value="UniProtKB-KW"/>
</dbReference>
<evidence type="ECO:0000313" key="15">
    <source>
        <dbReference type="EMBL" id="KAF7194238.1"/>
    </source>
</evidence>
<dbReference type="SUPFAM" id="SSF51445">
    <property type="entry name" value="(Trans)glycosidases"/>
    <property type="match status" value="1"/>
</dbReference>
<protein>
    <recommendedName>
        <fullName evidence="12">Beta-xylanase</fullName>
        <ecNumber evidence="12">3.2.1.8</ecNumber>
    </recommendedName>
</protein>
<evidence type="ECO:0000256" key="2">
    <source>
        <dbReference type="ARBA" id="ARBA00004613"/>
    </source>
</evidence>
<evidence type="ECO:0000313" key="16">
    <source>
        <dbReference type="Proteomes" id="UP000660729"/>
    </source>
</evidence>
<dbReference type="InterPro" id="IPR017853">
    <property type="entry name" value="GH"/>
</dbReference>
<dbReference type="EMBL" id="JABCIY010000063">
    <property type="protein sequence ID" value="KAF7194238.1"/>
    <property type="molecule type" value="Genomic_DNA"/>
</dbReference>
<dbReference type="InterPro" id="IPR044846">
    <property type="entry name" value="GH10"/>
</dbReference>
<evidence type="ECO:0000256" key="7">
    <source>
        <dbReference type="ARBA" id="ARBA00022801"/>
    </source>
</evidence>
<evidence type="ECO:0000256" key="5">
    <source>
        <dbReference type="ARBA" id="ARBA00022525"/>
    </source>
</evidence>
<comment type="catalytic activity">
    <reaction evidence="1 12">
        <text>Endohydrolysis of (1-&gt;4)-beta-D-xylosidic linkages in xylans.</text>
        <dbReference type="EC" id="3.2.1.8"/>
    </reaction>
</comment>
<reference evidence="15" key="1">
    <citation type="submission" date="2020-04" db="EMBL/GenBank/DDBJ databases">
        <title>Draft genome resource of the tomato pathogen Pseudocercospora fuligena.</title>
        <authorList>
            <person name="Zaccaron A."/>
        </authorList>
    </citation>
    <scope>NUCLEOTIDE SEQUENCE</scope>
    <source>
        <strain evidence="15">PF001</strain>
    </source>
</reference>
<dbReference type="SMART" id="SM00633">
    <property type="entry name" value="Glyco_10"/>
    <property type="match status" value="1"/>
</dbReference>
<evidence type="ECO:0000256" key="8">
    <source>
        <dbReference type="ARBA" id="ARBA00023277"/>
    </source>
</evidence>
<dbReference type="InterPro" id="IPR001000">
    <property type="entry name" value="GH10_dom"/>
</dbReference>
<feature type="chain" id="PRO_5034898163" description="Beta-xylanase" evidence="13">
    <location>
        <begin position="19"/>
        <end position="377"/>
    </location>
</feature>
<keyword evidence="5" id="KW-0964">Secreted</keyword>
<evidence type="ECO:0000256" key="6">
    <source>
        <dbReference type="ARBA" id="ARBA00022651"/>
    </source>
</evidence>
<dbReference type="Pfam" id="PF00331">
    <property type="entry name" value="Glyco_hydro_10"/>
    <property type="match status" value="1"/>
</dbReference>
<keyword evidence="13" id="KW-0732">Signal</keyword>
<name>A0A8H6RN87_9PEZI</name>
<gene>
    <name evidence="15" type="ORF">HII31_04475</name>
</gene>
<comment type="pathway">
    <text evidence="3">Glycan degradation; xylan degradation.</text>
</comment>
<feature type="domain" description="GH10" evidence="14">
    <location>
        <begin position="52"/>
        <end position="367"/>
    </location>
</feature>